<organism evidence="8 9">
    <name type="scientific">Ceriporiopsis subvermispora (strain B)</name>
    <name type="common">White-rot fungus</name>
    <name type="synonym">Gelatoporia subvermispora</name>
    <dbReference type="NCBI Taxonomy" id="914234"/>
    <lineage>
        <taxon>Eukaryota</taxon>
        <taxon>Fungi</taxon>
        <taxon>Dikarya</taxon>
        <taxon>Basidiomycota</taxon>
        <taxon>Agaricomycotina</taxon>
        <taxon>Agaricomycetes</taxon>
        <taxon>Polyporales</taxon>
        <taxon>Gelatoporiaceae</taxon>
        <taxon>Gelatoporia</taxon>
    </lineage>
</organism>
<accession>M2P974</accession>
<dbReference type="AlphaFoldDB" id="M2P974"/>
<dbReference type="PANTHER" id="PTHR12815:SF18">
    <property type="entry name" value="SORTING AND ASSEMBLY MACHINERY COMPONENT 50 HOMOLOG"/>
    <property type="match status" value="1"/>
</dbReference>
<evidence type="ECO:0000256" key="6">
    <source>
        <dbReference type="SAM" id="MobiDB-lite"/>
    </source>
</evidence>
<protein>
    <recommendedName>
        <fullName evidence="7">Bacterial surface antigen (D15) domain-containing protein</fullName>
    </recommendedName>
</protein>
<dbReference type="Gene3D" id="2.40.160.50">
    <property type="entry name" value="membrane protein fhac: a member of the omp85/tpsb transporter family"/>
    <property type="match status" value="1"/>
</dbReference>
<dbReference type="InterPro" id="IPR000184">
    <property type="entry name" value="Bac_surfAg_D15"/>
</dbReference>
<dbReference type="GO" id="GO:0045040">
    <property type="term" value="P:protein insertion into mitochondrial outer membrane"/>
    <property type="evidence" value="ECO:0007669"/>
    <property type="project" value="TreeGrafter"/>
</dbReference>
<evidence type="ECO:0000256" key="4">
    <source>
        <dbReference type="ARBA" id="ARBA00022692"/>
    </source>
</evidence>
<evidence type="ECO:0000256" key="5">
    <source>
        <dbReference type="ARBA" id="ARBA00023136"/>
    </source>
</evidence>
<dbReference type="GO" id="GO:0005741">
    <property type="term" value="C:mitochondrial outer membrane"/>
    <property type="evidence" value="ECO:0007669"/>
    <property type="project" value="UniProtKB-SubCell"/>
</dbReference>
<name>M2P974_CERS8</name>
<evidence type="ECO:0000313" key="9">
    <source>
        <dbReference type="Proteomes" id="UP000016930"/>
    </source>
</evidence>
<keyword evidence="5" id="KW-0472">Membrane</keyword>
<evidence type="ECO:0000259" key="7">
    <source>
        <dbReference type="Pfam" id="PF01103"/>
    </source>
</evidence>
<feature type="domain" description="Bacterial surface antigen (D15)" evidence="7">
    <location>
        <begin position="212"/>
        <end position="524"/>
    </location>
</feature>
<dbReference type="Pfam" id="PF01103">
    <property type="entry name" value="Omp85"/>
    <property type="match status" value="1"/>
</dbReference>
<evidence type="ECO:0000313" key="8">
    <source>
        <dbReference type="EMBL" id="EMD31954.1"/>
    </source>
</evidence>
<keyword evidence="3" id="KW-1134">Transmembrane beta strand</keyword>
<reference evidence="8 9" key="1">
    <citation type="journal article" date="2012" name="Proc. Natl. Acad. Sci. U.S.A.">
        <title>Comparative genomics of Ceriporiopsis subvermispora and Phanerochaete chrysosporium provide insight into selective ligninolysis.</title>
        <authorList>
            <person name="Fernandez-Fueyo E."/>
            <person name="Ruiz-Duenas F.J."/>
            <person name="Ferreira P."/>
            <person name="Floudas D."/>
            <person name="Hibbett D.S."/>
            <person name="Canessa P."/>
            <person name="Larrondo L.F."/>
            <person name="James T.Y."/>
            <person name="Seelenfreund D."/>
            <person name="Lobos S."/>
            <person name="Polanco R."/>
            <person name="Tello M."/>
            <person name="Honda Y."/>
            <person name="Watanabe T."/>
            <person name="Watanabe T."/>
            <person name="Ryu J.S."/>
            <person name="Kubicek C.P."/>
            <person name="Schmoll M."/>
            <person name="Gaskell J."/>
            <person name="Hammel K.E."/>
            <person name="St John F.J."/>
            <person name="Vanden Wymelenberg A."/>
            <person name="Sabat G."/>
            <person name="Splinter BonDurant S."/>
            <person name="Syed K."/>
            <person name="Yadav J.S."/>
            <person name="Doddapaneni H."/>
            <person name="Subramanian V."/>
            <person name="Lavin J.L."/>
            <person name="Oguiza J.A."/>
            <person name="Perez G."/>
            <person name="Pisabarro A.G."/>
            <person name="Ramirez L."/>
            <person name="Santoyo F."/>
            <person name="Master E."/>
            <person name="Coutinho P.M."/>
            <person name="Henrissat B."/>
            <person name="Lombard V."/>
            <person name="Magnuson J.K."/>
            <person name="Kuees U."/>
            <person name="Hori C."/>
            <person name="Igarashi K."/>
            <person name="Samejima M."/>
            <person name="Held B.W."/>
            <person name="Barry K.W."/>
            <person name="LaButti K.M."/>
            <person name="Lapidus A."/>
            <person name="Lindquist E.A."/>
            <person name="Lucas S.M."/>
            <person name="Riley R."/>
            <person name="Salamov A.A."/>
            <person name="Hoffmeister D."/>
            <person name="Schwenk D."/>
            <person name="Hadar Y."/>
            <person name="Yarden O."/>
            <person name="de Vries R.P."/>
            <person name="Wiebenga A."/>
            <person name="Stenlid J."/>
            <person name="Eastwood D."/>
            <person name="Grigoriev I.V."/>
            <person name="Berka R.M."/>
            <person name="Blanchette R.A."/>
            <person name="Kersten P."/>
            <person name="Martinez A.T."/>
            <person name="Vicuna R."/>
            <person name="Cullen D."/>
        </authorList>
    </citation>
    <scope>NUCLEOTIDE SEQUENCE [LARGE SCALE GENOMIC DNA]</scope>
    <source>
        <strain evidence="8 9">B</strain>
    </source>
</reference>
<keyword evidence="4" id="KW-0812">Transmembrane</keyword>
<proteinExistence type="inferred from homology"/>
<keyword evidence="9" id="KW-1185">Reference proteome</keyword>
<dbReference type="Proteomes" id="UP000016930">
    <property type="component" value="Unassembled WGS sequence"/>
</dbReference>
<dbReference type="InterPro" id="IPR039910">
    <property type="entry name" value="D15-like"/>
</dbReference>
<comment type="similarity">
    <text evidence="2">Belongs to the SAM50/omp85 family.</text>
</comment>
<comment type="subcellular location">
    <subcellularLocation>
        <location evidence="1">Mitochondrion outer membrane</location>
        <topology evidence="1">Multi-pass membrane protein</topology>
    </subcellularLocation>
</comment>
<sequence>MEEERLAIVIPRESGERTEISSLDLALAMEDSELEAPPLRPPLQNTSAPRDGEPSAGDLEKVLKWQEERIARKLRGEYESAVLHLAEVVNNNLHTPLRIASVRVEGAVHTRESFLGYLVSPFLQEAATASDYKHSTLGSILHTTRHIGSLLQETDIFKDVHARLETSRDPLARAGDIDVVFKTREKGRFYLSTSTQVGNNEGGASATCRVRNAFGGAETFEANLSFATQTRMAFQAALSAPLTRDLKTRGELALFGHERDNSAFASCAEGVRGLRAVLRTGTLGQGMHEVAYEAVLRHISNLAPSASISIREAAGQNIKSAVSHTWVRDTRDDRLVGTRGSFLKFFNELAGLGGDASHYKTEAQGQFSRALFPGVTVSFAARSGLLWSLARPALFSDRFQLGGPVNVRMFRANGMGPHDGPDSLGGDLYWAAGLSLISDIPKKPHWPVKLHSWVNVGRLDALDKSKPLLDSVAASIAKPSISAGVGLVYKLEPVRVELNFGVPLVASKSDGVRKGFQVGIGLDFL</sequence>
<evidence type="ECO:0000256" key="1">
    <source>
        <dbReference type="ARBA" id="ARBA00004374"/>
    </source>
</evidence>
<feature type="region of interest" description="Disordered" evidence="6">
    <location>
        <begin position="34"/>
        <end position="58"/>
    </location>
</feature>
<gene>
    <name evidence="8" type="ORF">CERSUDRAFT_119283</name>
</gene>
<dbReference type="STRING" id="914234.M2P974"/>
<dbReference type="HOGENOM" id="CLU_014798_3_1_1"/>
<evidence type="ECO:0000256" key="3">
    <source>
        <dbReference type="ARBA" id="ARBA00022452"/>
    </source>
</evidence>
<dbReference type="EMBL" id="KB445814">
    <property type="protein sequence ID" value="EMD31954.1"/>
    <property type="molecule type" value="Genomic_DNA"/>
</dbReference>
<dbReference type="PANTHER" id="PTHR12815">
    <property type="entry name" value="SORTING AND ASSEMBLY MACHINERY SAMM50 PROTEIN FAMILY MEMBER"/>
    <property type="match status" value="1"/>
</dbReference>
<dbReference type="OrthoDB" id="1724197at2759"/>
<evidence type="ECO:0000256" key="2">
    <source>
        <dbReference type="ARBA" id="ARBA00010913"/>
    </source>
</evidence>